<evidence type="ECO:0000313" key="1">
    <source>
        <dbReference type="EMBL" id="WUV46493.1"/>
    </source>
</evidence>
<proteinExistence type="predicted"/>
<gene>
    <name evidence="1" type="ORF">OG563_46925</name>
</gene>
<accession>A0ABZ1YTJ4</accession>
<sequence length="53" mass="5774">MPPTEFLRDGYAELARHVVAGDIVAAFEQLPLDRVAEAVRQATSPNTKLVLVP</sequence>
<evidence type="ECO:0000313" key="2">
    <source>
        <dbReference type="Proteomes" id="UP001432062"/>
    </source>
</evidence>
<dbReference type="Proteomes" id="UP001432062">
    <property type="component" value="Chromosome"/>
</dbReference>
<keyword evidence="2" id="KW-1185">Reference proteome</keyword>
<protein>
    <recommendedName>
        <fullName evidence="3">Zinc-binding dehydrogenase</fullName>
    </recommendedName>
</protein>
<dbReference type="RefSeq" id="WP_329410259.1">
    <property type="nucleotide sequence ID" value="NZ_CP109441.1"/>
</dbReference>
<reference evidence="1" key="1">
    <citation type="submission" date="2022-10" db="EMBL/GenBank/DDBJ databases">
        <title>The complete genomes of actinobacterial strains from the NBC collection.</title>
        <authorList>
            <person name="Joergensen T.S."/>
            <person name="Alvarez Arevalo M."/>
            <person name="Sterndorff E.B."/>
            <person name="Faurdal D."/>
            <person name="Vuksanovic O."/>
            <person name="Mourched A.-S."/>
            <person name="Charusanti P."/>
            <person name="Shaw S."/>
            <person name="Blin K."/>
            <person name="Weber T."/>
        </authorList>
    </citation>
    <scope>NUCLEOTIDE SEQUENCE</scope>
    <source>
        <strain evidence="1">NBC_01482</strain>
    </source>
</reference>
<organism evidence="1 2">
    <name type="scientific">Nocardia vinacea</name>
    <dbReference type="NCBI Taxonomy" id="96468"/>
    <lineage>
        <taxon>Bacteria</taxon>
        <taxon>Bacillati</taxon>
        <taxon>Actinomycetota</taxon>
        <taxon>Actinomycetes</taxon>
        <taxon>Mycobacteriales</taxon>
        <taxon>Nocardiaceae</taxon>
        <taxon>Nocardia</taxon>
    </lineage>
</organism>
<dbReference type="EMBL" id="CP109441">
    <property type="protein sequence ID" value="WUV46493.1"/>
    <property type="molecule type" value="Genomic_DNA"/>
</dbReference>
<evidence type="ECO:0008006" key="3">
    <source>
        <dbReference type="Google" id="ProtNLM"/>
    </source>
</evidence>
<name>A0ABZ1YTJ4_9NOCA</name>